<dbReference type="PROSITE" id="PS01124">
    <property type="entry name" value="HTH_ARAC_FAMILY_2"/>
    <property type="match status" value="1"/>
</dbReference>
<dbReference type="PANTHER" id="PTHR46796">
    <property type="entry name" value="HTH-TYPE TRANSCRIPTIONAL ACTIVATOR RHAS-RELATED"/>
    <property type="match status" value="1"/>
</dbReference>
<evidence type="ECO:0000256" key="2">
    <source>
        <dbReference type="ARBA" id="ARBA00023125"/>
    </source>
</evidence>
<dbReference type="Pfam" id="PF14525">
    <property type="entry name" value="AraC_binding_2"/>
    <property type="match status" value="1"/>
</dbReference>
<dbReference type="SMART" id="SM00342">
    <property type="entry name" value="HTH_ARAC"/>
    <property type="match status" value="1"/>
</dbReference>
<protein>
    <submittedName>
        <fullName evidence="5">AraC family transcriptional regulator</fullName>
    </submittedName>
</protein>
<gene>
    <name evidence="5" type="ORF">DFR37_10189</name>
</gene>
<keyword evidence="3" id="KW-0804">Transcription</keyword>
<name>A0A366HJD7_9BURK</name>
<dbReference type="RefSeq" id="WP_170139794.1">
    <property type="nucleotide sequence ID" value="NZ_JACCEU010000001.1"/>
</dbReference>
<evidence type="ECO:0000256" key="1">
    <source>
        <dbReference type="ARBA" id="ARBA00023015"/>
    </source>
</evidence>
<dbReference type="PANTHER" id="PTHR46796:SF6">
    <property type="entry name" value="ARAC SUBFAMILY"/>
    <property type="match status" value="1"/>
</dbReference>
<accession>A0A366HJD7</accession>
<keyword evidence="6" id="KW-1185">Reference proteome</keyword>
<dbReference type="InterPro" id="IPR050204">
    <property type="entry name" value="AraC_XylS_family_regulators"/>
</dbReference>
<dbReference type="InterPro" id="IPR009057">
    <property type="entry name" value="Homeodomain-like_sf"/>
</dbReference>
<proteinExistence type="predicted"/>
<evidence type="ECO:0000313" key="6">
    <source>
        <dbReference type="Proteomes" id="UP000253628"/>
    </source>
</evidence>
<dbReference type="InterPro" id="IPR035418">
    <property type="entry name" value="AraC-bd_2"/>
</dbReference>
<dbReference type="Pfam" id="PF12833">
    <property type="entry name" value="HTH_18"/>
    <property type="match status" value="1"/>
</dbReference>
<dbReference type="InterPro" id="IPR018060">
    <property type="entry name" value="HTH_AraC"/>
</dbReference>
<dbReference type="SUPFAM" id="SSF46689">
    <property type="entry name" value="Homeodomain-like"/>
    <property type="match status" value="1"/>
</dbReference>
<sequence>MNIEFSTDSVAAAKRLAYWRDAVCNTFADIECQAMSGTPFHARLTDAGLKGLHFCQSSSSPVQVSKNTALIRRSSHSNFMLCIQQEGLCVLHQNGLEARLFPGDMALLDSVRPYSVTFPAPAQQLIVHMQRDALLNVFDDAEHRCTQRISGARSTVRLVGQFMQGLSTQLHRPNPIDSKSSVAEALKIGALELIVSALSDVAPDQAEQPAQIARYRLLYRAQRYIENELTDPELTVEAVARALSVSTRRLQQVFKDCGLLPPSRYLWLQRLERCKTAYDQPEFVQHSISDIALMYGFNDFSHFSRSFKATYGCTPREYRSGHY</sequence>
<keyword evidence="2" id="KW-0238">DNA-binding</keyword>
<evidence type="ECO:0000313" key="5">
    <source>
        <dbReference type="EMBL" id="RBP42964.1"/>
    </source>
</evidence>
<feature type="domain" description="HTH araC/xylS-type" evidence="4">
    <location>
        <begin position="219"/>
        <end position="321"/>
    </location>
</feature>
<dbReference type="GO" id="GO:0003700">
    <property type="term" value="F:DNA-binding transcription factor activity"/>
    <property type="evidence" value="ECO:0007669"/>
    <property type="project" value="InterPro"/>
</dbReference>
<reference evidence="5 6" key="1">
    <citation type="submission" date="2018-06" db="EMBL/GenBank/DDBJ databases">
        <title>Genomic Encyclopedia of Type Strains, Phase IV (KMG-IV): sequencing the most valuable type-strain genomes for metagenomic binning, comparative biology and taxonomic classification.</title>
        <authorList>
            <person name="Goeker M."/>
        </authorList>
    </citation>
    <scope>NUCLEOTIDE SEQUENCE [LARGE SCALE GENOMIC DNA]</scope>
    <source>
        <strain evidence="5 6">DSM 25520</strain>
    </source>
</reference>
<organism evidence="5 6">
    <name type="scientific">Eoetvoesiella caeni</name>
    <dbReference type="NCBI Taxonomy" id="645616"/>
    <lineage>
        <taxon>Bacteria</taxon>
        <taxon>Pseudomonadati</taxon>
        <taxon>Pseudomonadota</taxon>
        <taxon>Betaproteobacteria</taxon>
        <taxon>Burkholderiales</taxon>
        <taxon>Alcaligenaceae</taxon>
        <taxon>Eoetvoesiella</taxon>
    </lineage>
</organism>
<dbReference type="AlphaFoldDB" id="A0A366HJD7"/>
<keyword evidence="1" id="KW-0805">Transcription regulation</keyword>
<dbReference type="PRINTS" id="PR00032">
    <property type="entry name" value="HTHARAC"/>
</dbReference>
<evidence type="ECO:0000259" key="4">
    <source>
        <dbReference type="PROSITE" id="PS01124"/>
    </source>
</evidence>
<comment type="caution">
    <text evidence="5">The sequence shown here is derived from an EMBL/GenBank/DDBJ whole genome shotgun (WGS) entry which is preliminary data.</text>
</comment>
<dbReference type="Proteomes" id="UP000253628">
    <property type="component" value="Unassembled WGS sequence"/>
</dbReference>
<dbReference type="Gene3D" id="1.10.10.60">
    <property type="entry name" value="Homeodomain-like"/>
    <property type="match status" value="1"/>
</dbReference>
<dbReference type="InterPro" id="IPR020449">
    <property type="entry name" value="Tscrpt_reg_AraC-type_HTH"/>
</dbReference>
<dbReference type="EMBL" id="QNRQ01000001">
    <property type="protein sequence ID" value="RBP42964.1"/>
    <property type="molecule type" value="Genomic_DNA"/>
</dbReference>
<evidence type="ECO:0000256" key="3">
    <source>
        <dbReference type="ARBA" id="ARBA00023163"/>
    </source>
</evidence>
<dbReference type="GO" id="GO:0043565">
    <property type="term" value="F:sequence-specific DNA binding"/>
    <property type="evidence" value="ECO:0007669"/>
    <property type="project" value="InterPro"/>
</dbReference>